<dbReference type="Proteomes" id="UP001589667">
    <property type="component" value="Unassembled WGS sequence"/>
</dbReference>
<proteinExistence type="predicted"/>
<dbReference type="PANTHER" id="PTHR34351">
    <property type="entry name" value="SLR1927 PROTEIN-RELATED"/>
    <property type="match status" value="1"/>
</dbReference>
<keyword evidence="2" id="KW-0472">Membrane</keyword>
<feature type="transmembrane region" description="Helical" evidence="2">
    <location>
        <begin position="42"/>
        <end position="61"/>
    </location>
</feature>
<keyword evidence="5" id="KW-1185">Reference proteome</keyword>
<dbReference type="Pfam" id="PF01882">
    <property type="entry name" value="DUF58"/>
    <property type="match status" value="1"/>
</dbReference>
<feature type="domain" description="DUF58" evidence="3">
    <location>
        <begin position="216"/>
        <end position="264"/>
    </location>
</feature>
<sequence length="478" mass="51253">MRRPRPLRVAAWPRLTRRGGALLVVGAALLAVSLWFDLRDIMLLAFVGIAMPGVAALFVTLRVPRLGVTRRFSPPIVAAGTSTAVAIAVRNRSRRTLDGAHWRDRVPEGLDAPAEAVLPALGAYEAVLPSGDDTVHLEYRLRLPRRGVYGIGPMRIGLADPFGLARIDRDAGPRHEVVVTPRVTPLERALGSAASVDGVLHGLQRRSHPNSDELIAREYRYGDPLRRVNWPATARRGELMVREEEQRGDPEVRILLDTTLAGQFPGGGSRPEWAERVHLGFELGVEVAASIGVHLLERGFRVRCDPLGDPGRGGVGEGAPGAYRMPGGDHLLLEDLARLDAPGRGERVDGSAARGSRIAEGLGRGEVRAREARMPGFAVLVDPDDQDAATLVSLRTGFEPAVAFVGEGVSTRVVDALEQADWRVVRVRRAAVIGDAWAGVAQRDRMGGTGAAETARGSAAGADERGTNRPPARGRDAS</sequence>
<feature type="compositionally biased region" description="Low complexity" evidence="1">
    <location>
        <begin position="451"/>
        <end position="461"/>
    </location>
</feature>
<protein>
    <submittedName>
        <fullName evidence="4">DUF58 domain-containing protein</fullName>
    </submittedName>
</protein>
<keyword evidence="2" id="KW-0812">Transmembrane</keyword>
<evidence type="ECO:0000256" key="1">
    <source>
        <dbReference type="SAM" id="MobiDB-lite"/>
    </source>
</evidence>
<organism evidence="4 5">
    <name type="scientific">Agromyces lapidis</name>
    <dbReference type="NCBI Taxonomy" id="279574"/>
    <lineage>
        <taxon>Bacteria</taxon>
        <taxon>Bacillati</taxon>
        <taxon>Actinomycetota</taxon>
        <taxon>Actinomycetes</taxon>
        <taxon>Micrococcales</taxon>
        <taxon>Microbacteriaceae</taxon>
        <taxon>Agromyces</taxon>
    </lineage>
</organism>
<feature type="transmembrane region" description="Helical" evidence="2">
    <location>
        <begin position="20"/>
        <end position="36"/>
    </location>
</feature>
<name>A0ABV5SR90_9MICO</name>
<feature type="region of interest" description="Disordered" evidence="1">
    <location>
        <begin position="444"/>
        <end position="478"/>
    </location>
</feature>
<comment type="caution">
    <text evidence="4">The sequence shown here is derived from an EMBL/GenBank/DDBJ whole genome shotgun (WGS) entry which is preliminary data.</text>
</comment>
<evidence type="ECO:0000256" key="2">
    <source>
        <dbReference type="SAM" id="Phobius"/>
    </source>
</evidence>
<reference evidence="4 5" key="1">
    <citation type="submission" date="2024-09" db="EMBL/GenBank/DDBJ databases">
        <authorList>
            <person name="Sun Q."/>
            <person name="Mori K."/>
        </authorList>
    </citation>
    <scope>NUCLEOTIDE SEQUENCE [LARGE SCALE GENOMIC DNA]</scope>
    <source>
        <strain evidence="4 5">JCM 14321</strain>
    </source>
</reference>
<evidence type="ECO:0000259" key="3">
    <source>
        <dbReference type="Pfam" id="PF01882"/>
    </source>
</evidence>
<gene>
    <name evidence="4" type="ORF">ACFFQV_08015</name>
</gene>
<dbReference type="InterPro" id="IPR002881">
    <property type="entry name" value="DUF58"/>
</dbReference>
<evidence type="ECO:0000313" key="4">
    <source>
        <dbReference type="EMBL" id="MFB9642231.1"/>
    </source>
</evidence>
<keyword evidence="2" id="KW-1133">Transmembrane helix</keyword>
<dbReference type="PANTHER" id="PTHR34351:SF1">
    <property type="entry name" value="SLR1927 PROTEIN"/>
    <property type="match status" value="1"/>
</dbReference>
<evidence type="ECO:0000313" key="5">
    <source>
        <dbReference type="Proteomes" id="UP001589667"/>
    </source>
</evidence>
<dbReference type="RefSeq" id="WP_157423979.1">
    <property type="nucleotide sequence ID" value="NZ_BAAANI010000001.1"/>
</dbReference>
<dbReference type="EMBL" id="JBHMBL010000001">
    <property type="protein sequence ID" value="MFB9642231.1"/>
    <property type="molecule type" value="Genomic_DNA"/>
</dbReference>
<accession>A0ABV5SR90</accession>
<feature type="compositionally biased region" description="Basic and acidic residues" evidence="1">
    <location>
        <begin position="462"/>
        <end position="478"/>
    </location>
</feature>